<keyword evidence="7" id="KW-1185">Reference proteome</keyword>
<dbReference type="RefSeq" id="WP_204418866.1">
    <property type="nucleotide sequence ID" value="NZ_JAFBED010000011.1"/>
</dbReference>
<dbReference type="Gene3D" id="1.10.260.40">
    <property type="entry name" value="lambda repressor-like DNA-binding domains"/>
    <property type="match status" value="1"/>
</dbReference>
<evidence type="ECO:0000313" key="7">
    <source>
        <dbReference type="Proteomes" id="UP000737402"/>
    </source>
</evidence>
<dbReference type="Gene3D" id="3.40.50.2300">
    <property type="match status" value="2"/>
</dbReference>
<organism evidence="6 7">
    <name type="scientific">Sutcliffiella tianshenii</name>
    <dbReference type="NCBI Taxonomy" id="1463404"/>
    <lineage>
        <taxon>Bacteria</taxon>
        <taxon>Bacillati</taxon>
        <taxon>Bacillota</taxon>
        <taxon>Bacilli</taxon>
        <taxon>Bacillales</taxon>
        <taxon>Bacillaceae</taxon>
        <taxon>Sutcliffiella</taxon>
    </lineage>
</organism>
<sequence>MTTIYDIAEKTGFSITTVSKVLNNYTDVSEKTKKKVLAAVEEMGYFPNSHARTLTTKKSWTLGVVFMESLGGGMKHPFFNAVIESFKQRAELSGYDMLFVSRNIQNEKKSYLDHFQYRGVDGVVIVCSVVDDPEVKKLMESNLPTVVIDMHSTKSSVVYSDNSHGSVLAFDYLYALGHRKIAHIYGHQETFAGTERLKGFLKAAEKQKLDIPKSYIVSGEYFSIEGGEKAMHTLLSLENPPTAVYAAGDNMALGAMKAIRAKGLKVPEDISVVGFDDIEIAKHLNPALTTIRQNMDLIGSQAADVLISQINEKRKTSVAITIPVELLERDSCMPIKG</sequence>
<dbReference type="InterPro" id="IPR046335">
    <property type="entry name" value="LacI/GalR-like_sensor"/>
</dbReference>
<gene>
    <name evidence="6" type="ORF">JOC95_003788</name>
</gene>
<dbReference type="InterPro" id="IPR010982">
    <property type="entry name" value="Lambda_DNA-bd_dom_sf"/>
</dbReference>
<reference evidence="6 7" key="1">
    <citation type="submission" date="2021-01" db="EMBL/GenBank/DDBJ databases">
        <title>Genomic Encyclopedia of Type Strains, Phase IV (KMG-IV): sequencing the most valuable type-strain genomes for metagenomic binning, comparative biology and taxonomic classification.</title>
        <authorList>
            <person name="Goeker M."/>
        </authorList>
    </citation>
    <scope>NUCLEOTIDE SEQUENCE [LARGE SCALE GENOMIC DNA]</scope>
    <source>
        <strain evidence="6 7">DSM 25879</strain>
    </source>
</reference>
<dbReference type="SMART" id="SM00354">
    <property type="entry name" value="HTH_LACI"/>
    <property type="match status" value="1"/>
</dbReference>
<dbReference type="PANTHER" id="PTHR30146:SF148">
    <property type="entry name" value="HTH-TYPE TRANSCRIPTIONAL REPRESSOR PURR-RELATED"/>
    <property type="match status" value="1"/>
</dbReference>
<evidence type="ECO:0000313" key="6">
    <source>
        <dbReference type="EMBL" id="MBM7621880.1"/>
    </source>
</evidence>
<dbReference type="Pfam" id="PF13377">
    <property type="entry name" value="Peripla_BP_3"/>
    <property type="match status" value="1"/>
</dbReference>
<keyword evidence="1" id="KW-0678">Repressor</keyword>
<name>A0ABS2P4I2_9BACI</name>
<feature type="domain" description="HTH lacI-type" evidence="5">
    <location>
        <begin position="2"/>
        <end position="56"/>
    </location>
</feature>
<keyword evidence="2" id="KW-0805">Transcription regulation</keyword>
<evidence type="ECO:0000256" key="1">
    <source>
        <dbReference type="ARBA" id="ARBA00022491"/>
    </source>
</evidence>
<dbReference type="InterPro" id="IPR000843">
    <property type="entry name" value="HTH_LacI"/>
</dbReference>
<dbReference type="Pfam" id="PF00356">
    <property type="entry name" value="LacI"/>
    <property type="match status" value="1"/>
</dbReference>
<dbReference type="PROSITE" id="PS50932">
    <property type="entry name" value="HTH_LACI_2"/>
    <property type="match status" value="1"/>
</dbReference>
<evidence type="ECO:0000256" key="2">
    <source>
        <dbReference type="ARBA" id="ARBA00023015"/>
    </source>
</evidence>
<comment type="caution">
    <text evidence="6">The sequence shown here is derived from an EMBL/GenBank/DDBJ whole genome shotgun (WGS) entry which is preliminary data.</text>
</comment>
<evidence type="ECO:0000256" key="3">
    <source>
        <dbReference type="ARBA" id="ARBA00023125"/>
    </source>
</evidence>
<keyword evidence="3" id="KW-0238">DNA-binding</keyword>
<evidence type="ECO:0000256" key="4">
    <source>
        <dbReference type="ARBA" id="ARBA00023163"/>
    </source>
</evidence>
<dbReference type="InterPro" id="IPR028082">
    <property type="entry name" value="Peripla_BP_I"/>
</dbReference>
<dbReference type="PANTHER" id="PTHR30146">
    <property type="entry name" value="LACI-RELATED TRANSCRIPTIONAL REPRESSOR"/>
    <property type="match status" value="1"/>
</dbReference>
<dbReference type="Proteomes" id="UP000737402">
    <property type="component" value="Unassembled WGS sequence"/>
</dbReference>
<dbReference type="SUPFAM" id="SSF47413">
    <property type="entry name" value="lambda repressor-like DNA-binding domains"/>
    <property type="match status" value="1"/>
</dbReference>
<dbReference type="SUPFAM" id="SSF53822">
    <property type="entry name" value="Periplasmic binding protein-like I"/>
    <property type="match status" value="1"/>
</dbReference>
<dbReference type="EMBL" id="JAFBED010000011">
    <property type="protein sequence ID" value="MBM7621880.1"/>
    <property type="molecule type" value="Genomic_DNA"/>
</dbReference>
<dbReference type="CDD" id="cd06267">
    <property type="entry name" value="PBP1_LacI_sugar_binding-like"/>
    <property type="match status" value="1"/>
</dbReference>
<accession>A0ABS2P4I2</accession>
<protein>
    <submittedName>
        <fullName evidence="6">LacI family transcriptional regulator</fullName>
    </submittedName>
</protein>
<proteinExistence type="predicted"/>
<evidence type="ECO:0000259" key="5">
    <source>
        <dbReference type="PROSITE" id="PS50932"/>
    </source>
</evidence>
<dbReference type="CDD" id="cd01392">
    <property type="entry name" value="HTH_LacI"/>
    <property type="match status" value="1"/>
</dbReference>
<keyword evidence="4" id="KW-0804">Transcription</keyword>